<dbReference type="EMBL" id="JAFNEN010000308">
    <property type="protein sequence ID" value="KAG8186252.1"/>
    <property type="molecule type" value="Genomic_DNA"/>
</dbReference>
<gene>
    <name evidence="3" type="ORF">JTE90_004228</name>
</gene>
<keyword evidence="1" id="KW-0193">Cuticle</keyword>
<sequence>MDSMLYFFAILNIFAAVGGMFIPNDVDKADDDEYEDSKLNTRRYEGFEAEDIPEYEYSQVPYNFGYDIGDNFGNTQFREENKDEDGVVRGSYGYRDPSGMYRHVSYVADAGGFHAVLRTNEPGIDNRNSADVAVVAQTPLYGYPIRRQERRSSLIEEKV</sequence>
<dbReference type="PROSITE" id="PS51155">
    <property type="entry name" value="CHIT_BIND_RR_2"/>
    <property type="match status" value="1"/>
</dbReference>
<evidence type="ECO:0000256" key="2">
    <source>
        <dbReference type="SAM" id="Phobius"/>
    </source>
</evidence>
<dbReference type="InterPro" id="IPR050468">
    <property type="entry name" value="Cuticle_Struct_Prot"/>
</dbReference>
<name>A0AAV6UPP0_9ARAC</name>
<dbReference type="PANTHER" id="PTHR10380">
    <property type="entry name" value="CUTICLE PROTEIN"/>
    <property type="match status" value="1"/>
</dbReference>
<keyword evidence="4" id="KW-1185">Reference proteome</keyword>
<evidence type="ECO:0000313" key="4">
    <source>
        <dbReference type="Proteomes" id="UP000827092"/>
    </source>
</evidence>
<evidence type="ECO:0000313" key="3">
    <source>
        <dbReference type="EMBL" id="KAG8186252.1"/>
    </source>
</evidence>
<dbReference type="AlphaFoldDB" id="A0AAV6UPP0"/>
<accession>A0AAV6UPP0</accession>
<dbReference type="InterPro" id="IPR029070">
    <property type="entry name" value="Chitinase_insertion_sf"/>
</dbReference>
<dbReference type="Gene3D" id="3.10.50.10">
    <property type="match status" value="1"/>
</dbReference>
<dbReference type="Proteomes" id="UP000827092">
    <property type="component" value="Unassembled WGS sequence"/>
</dbReference>
<reference evidence="3 4" key="1">
    <citation type="journal article" date="2022" name="Nat. Ecol. Evol.">
        <title>A masculinizing supergene underlies an exaggerated male reproductive morph in a spider.</title>
        <authorList>
            <person name="Hendrickx F."/>
            <person name="De Corte Z."/>
            <person name="Sonet G."/>
            <person name="Van Belleghem S.M."/>
            <person name="Kostlbacher S."/>
            <person name="Vangestel C."/>
        </authorList>
    </citation>
    <scope>NUCLEOTIDE SEQUENCE [LARGE SCALE GENOMIC DNA]</scope>
    <source>
        <strain evidence="3">W744_W776</strain>
    </source>
</reference>
<keyword evidence="2" id="KW-0812">Transmembrane</keyword>
<comment type="caution">
    <text evidence="3">The sequence shown here is derived from an EMBL/GenBank/DDBJ whole genome shotgun (WGS) entry which is preliminary data.</text>
</comment>
<dbReference type="Pfam" id="PF00379">
    <property type="entry name" value="Chitin_bind_4"/>
    <property type="match status" value="1"/>
</dbReference>
<dbReference type="PRINTS" id="PR00947">
    <property type="entry name" value="CUTICLE"/>
</dbReference>
<keyword evidence="2" id="KW-1133">Transmembrane helix</keyword>
<organism evidence="3 4">
    <name type="scientific">Oedothorax gibbosus</name>
    <dbReference type="NCBI Taxonomy" id="931172"/>
    <lineage>
        <taxon>Eukaryota</taxon>
        <taxon>Metazoa</taxon>
        <taxon>Ecdysozoa</taxon>
        <taxon>Arthropoda</taxon>
        <taxon>Chelicerata</taxon>
        <taxon>Arachnida</taxon>
        <taxon>Araneae</taxon>
        <taxon>Araneomorphae</taxon>
        <taxon>Entelegynae</taxon>
        <taxon>Araneoidea</taxon>
        <taxon>Linyphiidae</taxon>
        <taxon>Erigoninae</taxon>
        <taxon>Oedothorax</taxon>
    </lineage>
</organism>
<dbReference type="GO" id="GO:0062129">
    <property type="term" value="C:chitin-based extracellular matrix"/>
    <property type="evidence" value="ECO:0007669"/>
    <property type="project" value="TreeGrafter"/>
</dbReference>
<feature type="transmembrane region" description="Helical" evidence="2">
    <location>
        <begin position="6"/>
        <end position="22"/>
    </location>
</feature>
<dbReference type="InterPro" id="IPR000618">
    <property type="entry name" value="Insect_cuticle"/>
</dbReference>
<dbReference type="GO" id="GO:0008010">
    <property type="term" value="F:structural constituent of chitin-based larval cuticle"/>
    <property type="evidence" value="ECO:0007669"/>
    <property type="project" value="TreeGrafter"/>
</dbReference>
<protein>
    <recommendedName>
        <fullName evidence="5">Cuticle protein</fullName>
    </recommendedName>
</protein>
<proteinExistence type="predicted"/>
<keyword evidence="2" id="KW-0472">Membrane</keyword>
<evidence type="ECO:0008006" key="5">
    <source>
        <dbReference type="Google" id="ProtNLM"/>
    </source>
</evidence>
<evidence type="ECO:0000256" key="1">
    <source>
        <dbReference type="PROSITE-ProRule" id="PRU00497"/>
    </source>
</evidence>